<dbReference type="PROSITE" id="PS50995">
    <property type="entry name" value="HTH_MARR_2"/>
    <property type="match status" value="1"/>
</dbReference>
<dbReference type="Proteomes" id="UP000642284">
    <property type="component" value="Unassembled WGS sequence"/>
</dbReference>
<dbReference type="RefSeq" id="WP_187814492.1">
    <property type="nucleotide sequence ID" value="NZ_JACTVJ010000007.1"/>
</dbReference>
<dbReference type="InterPro" id="IPR000835">
    <property type="entry name" value="HTH_MarR-typ"/>
</dbReference>
<proteinExistence type="predicted"/>
<dbReference type="SUPFAM" id="SSF46785">
    <property type="entry name" value="Winged helix' DNA-binding domain"/>
    <property type="match status" value="1"/>
</dbReference>
<evidence type="ECO:0000313" key="3">
    <source>
        <dbReference type="Proteomes" id="UP000642284"/>
    </source>
</evidence>
<keyword evidence="3" id="KW-1185">Reference proteome</keyword>
<protein>
    <submittedName>
        <fullName evidence="2">MarR family transcriptional regulator</fullName>
    </submittedName>
</protein>
<dbReference type="PRINTS" id="PR00598">
    <property type="entry name" value="HTHMARR"/>
</dbReference>
<reference evidence="2 3" key="1">
    <citation type="submission" date="2020-08" db="EMBL/GenBank/DDBJ databases">
        <title>Genemic of Streptomyces polyaspartic.</title>
        <authorList>
            <person name="Liu W."/>
        </authorList>
    </citation>
    <scope>NUCLEOTIDE SEQUENCE [LARGE SCALE GENOMIC DNA]</scope>
    <source>
        <strain evidence="2 3">TRM66268-LWL</strain>
    </source>
</reference>
<name>A0ABR7SHC2_9ACTN</name>
<sequence>MAEQHAGEPQPQRDLVDDEAVVLWGRMLRVTNLIRGKVRADIDGAAGLSGEYFEVLLRLARHPGASARMTVLAEQMSFSSGGFTRLVDRMEKDGLVARTPDPDDRRAVRATMTERGGELLDRSLAVHAPRLHSYFLEPLSAQERKVLAKALDRLDALHSG</sequence>
<dbReference type="SMART" id="SM00347">
    <property type="entry name" value="HTH_MARR"/>
    <property type="match status" value="1"/>
</dbReference>
<dbReference type="InterPro" id="IPR036390">
    <property type="entry name" value="WH_DNA-bd_sf"/>
</dbReference>
<evidence type="ECO:0000259" key="1">
    <source>
        <dbReference type="PROSITE" id="PS50995"/>
    </source>
</evidence>
<accession>A0ABR7SHC2</accession>
<comment type="caution">
    <text evidence="2">The sequence shown here is derived from an EMBL/GenBank/DDBJ whole genome shotgun (WGS) entry which is preliminary data.</text>
</comment>
<dbReference type="InterPro" id="IPR036388">
    <property type="entry name" value="WH-like_DNA-bd_sf"/>
</dbReference>
<dbReference type="InterPro" id="IPR039422">
    <property type="entry name" value="MarR/SlyA-like"/>
</dbReference>
<feature type="domain" description="HTH marR-type" evidence="1">
    <location>
        <begin position="20"/>
        <end position="156"/>
    </location>
</feature>
<dbReference type="PANTHER" id="PTHR33164">
    <property type="entry name" value="TRANSCRIPTIONAL REGULATOR, MARR FAMILY"/>
    <property type="match status" value="1"/>
</dbReference>
<dbReference type="PANTHER" id="PTHR33164:SF43">
    <property type="entry name" value="HTH-TYPE TRANSCRIPTIONAL REPRESSOR YETL"/>
    <property type="match status" value="1"/>
</dbReference>
<evidence type="ECO:0000313" key="2">
    <source>
        <dbReference type="EMBL" id="MBC9713997.1"/>
    </source>
</evidence>
<organism evidence="2 3">
    <name type="scientific">Streptomyces polyasparticus</name>
    <dbReference type="NCBI Taxonomy" id="2767826"/>
    <lineage>
        <taxon>Bacteria</taxon>
        <taxon>Bacillati</taxon>
        <taxon>Actinomycetota</taxon>
        <taxon>Actinomycetes</taxon>
        <taxon>Kitasatosporales</taxon>
        <taxon>Streptomycetaceae</taxon>
        <taxon>Streptomyces</taxon>
    </lineage>
</organism>
<dbReference type="Gene3D" id="1.10.10.10">
    <property type="entry name" value="Winged helix-like DNA-binding domain superfamily/Winged helix DNA-binding domain"/>
    <property type="match status" value="1"/>
</dbReference>
<dbReference type="EMBL" id="JACTVJ010000007">
    <property type="protein sequence ID" value="MBC9713997.1"/>
    <property type="molecule type" value="Genomic_DNA"/>
</dbReference>
<dbReference type="Pfam" id="PF12802">
    <property type="entry name" value="MarR_2"/>
    <property type="match status" value="1"/>
</dbReference>
<gene>
    <name evidence="2" type="ORF">H9Y04_15625</name>
</gene>